<keyword evidence="2 5" id="KW-0699">rRNA-binding</keyword>
<feature type="region of interest" description="Disordered" evidence="6">
    <location>
        <begin position="446"/>
        <end position="466"/>
    </location>
</feature>
<comment type="subunit">
    <text evidence="5">Associates with stalled 50S ribosomal subunits. Binds to RqcP.</text>
</comment>
<dbReference type="Gene3D" id="3.40.970.40">
    <property type="entry name" value="fibrinogen binding protein from staphylococcus aureus domain like"/>
    <property type="match status" value="1"/>
</dbReference>
<dbReference type="InterPro" id="IPR051608">
    <property type="entry name" value="RQC_Subunit_NEMF"/>
</dbReference>
<evidence type="ECO:0000256" key="6">
    <source>
        <dbReference type="SAM" id="MobiDB-lite"/>
    </source>
</evidence>
<evidence type="ECO:0000256" key="5">
    <source>
        <dbReference type="HAMAP-Rule" id="MF_00844"/>
    </source>
</evidence>
<dbReference type="PANTHER" id="PTHR15239:SF6">
    <property type="entry name" value="RIBOSOME QUALITY CONTROL COMPLEX SUBUNIT NEMF"/>
    <property type="match status" value="1"/>
</dbReference>
<gene>
    <name evidence="5" type="primary">rqcH</name>
    <name evidence="8" type="ORF">SAMN05192585_10488</name>
</gene>
<dbReference type="InterPro" id="IPR043682">
    <property type="entry name" value="RqcH_bacterial"/>
</dbReference>
<dbReference type="GO" id="GO:1990112">
    <property type="term" value="C:RQC complex"/>
    <property type="evidence" value="ECO:0007669"/>
    <property type="project" value="TreeGrafter"/>
</dbReference>
<dbReference type="RefSeq" id="WP_092638061.1">
    <property type="nucleotide sequence ID" value="NZ_FNID01000004.1"/>
</dbReference>
<dbReference type="Pfam" id="PF05833">
    <property type="entry name" value="NFACT_N"/>
    <property type="match status" value="1"/>
</dbReference>
<reference evidence="8 9" key="1">
    <citation type="submission" date="2016-10" db="EMBL/GenBank/DDBJ databases">
        <authorList>
            <person name="de Groot N.N."/>
        </authorList>
    </citation>
    <scope>NUCLEOTIDE SEQUENCE [LARGE SCALE GENOMIC DNA]</scope>
    <source>
        <strain evidence="8 9">CGMCC 1.5012</strain>
    </source>
</reference>
<feature type="domain" description="NFACT RNA-binding" evidence="7">
    <location>
        <begin position="465"/>
        <end position="557"/>
    </location>
</feature>
<dbReference type="PANTHER" id="PTHR15239">
    <property type="entry name" value="NUCLEAR EXPORT MEDIATOR FACTOR NEMF"/>
    <property type="match status" value="1"/>
</dbReference>
<keyword evidence="4 5" id="KW-0648">Protein biosynthesis</keyword>
<evidence type="ECO:0000259" key="7">
    <source>
        <dbReference type="Pfam" id="PF05670"/>
    </source>
</evidence>
<dbReference type="STRING" id="258515.SAMN05192585_10488"/>
<keyword evidence="3 5" id="KW-0694">RNA-binding</keyword>
<keyword evidence="1 5" id="KW-0820">tRNA-binding</keyword>
<comment type="similarity">
    <text evidence="5">Belongs to the NEMF family.</text>
</comment>
<dbReference type="Pfam" id="PF05670">
    <property type="entry name" value="NFACT-R_1"/>
    <property type="match status" value="1"/>
</dbReference>
<dbReference type="GO" id="GO:0019843">
    <property type="term" value="F:rRNA binding"/>
    <property type="evidence" value="ECO:0007669"/>
    <property type="project" value="UniProtKB-UniRule"/>
</dbReference>
<sequence>MALDGATLSLIKREIESVALGARIEKIHKPSKDEVIIVLRHRTGSAKLLLSACAANARIHFTTVSVENPLSPPMFCVLLRKNLGNGKLIAVRQQGLDRVLFLDFETVNELGDTVTVTLCIEIMGRHSNIILIGSNGRILDAIKRVDIETSSVRQVLPGMEYALPPSSNRYSLVEHTPRQIIEGIRYAKSGELSKVLVSVLEGVSPLLAREMAHYATGGVETQTHNLTAMQLKKLESCLQRVGDILRGGQPTPTTVLDEEGKPKDFSFIDIDQYNGFLKTVQYDSFSELLDAFYSERGRIERMKQRSHDLLKLLGNACERTARKLALQQEELQTCAKREELRIKGELLSANIYRLQKGDHLAKLENYYEPSQPVWEIALNPALTPQQNAQRYFQEYRKAVNAEKKLTELIQSGEEELRYLESVLDELSRTSGESELAEIREELAQQGYLKRRTGGKAQRQKPAGPHRYRSTDGFLILVGRNNLSNDRLTLKDSKKNDIWFHTHNIHGSHTVLVTEGRSPSNQALEEAAMLAAYHSKARESAQVPVDYTEIRNIKKPQGAKPGFVIYDPYKTAFVSPSAQRAAQLEDKSQK</sequence>
<comment type="function">
    <text evidence="5">Key component of the ribosome quality control system (RQC), a ribosome-associated complex that mediates the extraction of incompletely synthesized nascent chains from stalled ribosomes and their subsequent degradation. RqcH recruits Ala-charged tRNA, and with RqcP directs the elongation of stalled nascent chains on 50S ribosomal subunits, leading to non-templated C-terminal alanine extensions (Ala tail). The Ala tail promotes nascent chain degradation. May add between 1 and at least 8 Ala residues. Binds to stalled 50S ribosomal subunits.</text>
</comment>
<dbReference type="AlphaFoldDB" id="A0A1G9VT98"/>
<organism evidence="8 9">
    <name type="scientific">Acetanaerobacterium elongatum</name>
    <dbReference type="NCBI Taxonomy" id="258515"/>
    <lineage>
        <taxon>Bacteria</taxon>
        <taxon>Bacillati</taxon>
        <taxon>Bacillota</taxon>
        <taxon>Clostridia</taxon>
        <taxon>Eubacteriales</taxon>
        <taxon>Oscillospiraceae</taxon>
        <taxon>Acetanaerobacterium</taxon>
    </lineage>
</organism>
<protein>
    <recommendedName>
        <fullName evidence="5">Rqc2 homolog RqcH</fullName>
        <shortName evidence="5">RqcH</shortName>
    </recommendedName>
</protein>
<evidence type="ECO:0000256" key="2">
    <source>
        <dbReference type="ARBA" id="ARBA00022730"/>
    </source>
</evidence>
<dbReference type="InterPro" id="IPR008532">
    <property type="entry name" value="NFACT_RNA-bd"/>
</dbReference>
<dbReference type="GO" id="GO:0072344">
    <property type="term" value="P:rescue of stalled ribosome"/>
    <property type="evidence" value="ECO:0007669"/>
    <property type="project" value="UniProtKB-UniRule"/>
</dbReference>
<dbReference type="Gene3D" id="2.30.310.10">
    <property type="entry name" value="ibrinogen binding protein from staphylococcus aureus domain"/>
    <property type="match status" value="1"/>
</dbReference>
<evidence type="ECO:0000256" key="4">
    <source>
        <dbReference type="ARBA" id="ARBA00022917"/>
    </source>
</evidence>
<name>A0A1G9VT98_9FIRM</name>
<dbReference type="Proteomes" id="UP000199182">
    <property type="component" value="Unassembled WGS sequence"/>
</dbReference>
<evidence type="ECO:0000313" key="8">
    <source>
        <dbReference type="EMBL" id="SDM75065.1"/>
    </source>
</evidence>
<dbReference type="GO" id="GO:0000049">
    <property type="term" value="F:tRNA binding"/>
    <property type="evidence" value="ECO:0007669"/>
    <property type="project" value="UniProtKB-UniRule"/>
</dbReference>
<accession>A0A1G9VT98</accession>
<evidence type="ECO:0000256" key="3">
    <source>
        <dbReference type="ARBA" id="ARBA00022884"/>
    </source>
</evidence>
<dbReference type="GO" id="GO:0043023">
    <property type="term" value="F:ribosomal large subunit binding"/>
    <property type="evidence" value="ECO:0007669"/>
    <property type="project" value="UniProtKB-UniRule"/>
</dbReference>
<dbReference type="FunFam" id="2.30.310.10:FF:000004">
    <property type="entry name" value="Fibronectin-binding protein A"/>
    <property type="match status" value="1"/>
</dbReference>
<dbReference type="HAMAP" id="MF_00844_B">
    <property type="entry name" value="RqcH_B"/>
    <property type="match status" value="1"/>
</dbReference>
<keyword evidence="9" id="KW-1185">Reference proteome</keyword>
<evidence type="ECO:0000313" key="9">
    <source>
        <dbReference type="Proteomes" id="UP000199182"/>
    </source>
</evidence>
<proteinExistence type="inferred from homology"/>
<dbReference type="EMBL" id="FNID01000004">
    <property type="protein sequence ID" value="SDM75065.1"/>
    <property type="molecule type" value="Genomic_DNA"/>
</dbReference>
<evidence type="ECO:0000256" key="1">
    <source>
        <dbReference type="ARBA" id="ARBA00022555"/>
    </source>
</evidence>
<dbReference type="OrthoDB" id="9766163at2"/>